<feature type="signal peptide" evidence="2">
    <location>
        <begin position="1"/>
        <end position="21"/>
    </location>
</feature>
<evidence type="ECO:0000256" key="1">
    <source>
        <dbReference type="SAM" id="MobiDB-lite"/>
    </source>
</evidence>
<dbReference type="EMBL" id="OV725082">
    <property type="protein sequence ID" value="CAH1404245.1"/>
    <property type="molecule type" value="Genomic_DNA"/>
</dbReference>
<sequence>MTCSATILIVGSLAVLIAASAVVVCEKITASWKDKKKNDKQQKSAEKEEKKEDKKESKKDK</sequence>
<feature type="chain" id="PRO_5040150198" description="Neuropeptide" evidence="2">
    <location>
        <begin position="22"/>
        <end position="61"/>
    </location>
</feature>
<dbReference type="AlphaFoldDB" id="A0A9P0MTS9"/>
<name>A0A9P0MTS9_NEZVI</name>
<feature type="region of interest" description="Disordered" evidence="1">
    <location>
        <begin position="32"/>
        <end position="61"/>
    </location>
</feature>
<accession>A0A9P0MTS9</accession>
<keyword evidence="2" id="KW-0732">Signal</keyword>
<evidence type="ECO:0000256" key="2">
    <source>
        <dbReference type="SAM" id="SignalP"/>
    </source>
</evidence>
<evidence type="ECO:0008006" key="5">
    <source>
        <dbReference type="Google" id="ProtNLM"/>
    </source>
</evidence>
<protein>
    <recommendedName>
        <fullName evidence="5">Neuropeptide</fullName>
    </recommendedName>
</protein>
<reference evidence="3" key="1">
    <citation type="submission" date="2022-01" db="EMBL/GenBank/DDBJ databases">
        <authorList>
            <person name="King R."/>
        </authorList>
    </citation>
    <scope>NUCLEOTIDE SEQUENCE</scope>
</reference>
<evidence type="ECO:0000313" key="4">
    <source>
        <dbReference type="Proteomes" id="UP001152798"/>
    </source>
</evidence>
<keyword evidence="4" id="KW-1185">Reference proteome</keyword>
<proteinExistence type="predicted"/>
<organism evidence="3 4">
    <name type="scientific">Nezara viridula</name>
    <name type="common">Southern green stink bug</name>
    <name type="synonym">Cimex viridulus</name>
    <dbReference type="NCBI Taxonomy" id="85310"/>
    <lineage>
        <taxon>Eukaryota</taxon>
        <taxon>Metazoa</taxon>
        <taxon>Ecdysozoa</taxon>
        <taxon>Arthropoda</taxon>
        <taxon>Hexapoda</taxon>
        <taxon>Insecta</taxon>
        <taxon>Pterygota</taxon>
        <taxon>Neoptera</taxon>
        <taxon>Paraneoptera</taxon>
        <taxon>Hemiptera</taxon>
        <taxon>Heteroptera</taxon>
        <taxon>Panheteroptera</taxon>
        <taxon>Pentatomomorpha</taxon>
        <taxon>Pentatomoidea</taxon>
        <taxon>Pentatomidae</taxon>
        <taxon>Pentatominae</taxon>
        <taxon>Nezara</taxon>
    </lineage>
</organism>
<evidence type="ECO:0000313" key="3">
    <source>
        <dbReference type="EMBL" id="CAH1404245.1"/>
    </source>
</evidence>
<gene>
    <name evidence="3" type="ORF">NEZAVI_LOCUS12688</name>
</gene>
<dbReference type="Proteomes" id="UP001152798">
    <property type="component" value="Chromosome 6"/>
</dbReference>